<evidence type="ECO:0000313" key="4">
    <source>
        <dbReference type="Proteomes" id="UP000673691"/>
    </source>
</evidence>
<dbReference type="Proteomes" id="UP000673691">
    <property type="component" value="Unassembled WGS sequence"/>
</dbReference>
<evidence type="ECO:0000313" key="3">
    <source>
        <dbReference type="EMBL" id="KAG5457302.1"/>
    </source>
</evidence>
<protein>
    <submittedName>
        <fullName evidence="3">Uncharacterized protein</fullName>
    </submittedName>
</protein>
<comment type="caution">
    <text evidence="3">The sequence shown here is derived from an EMBL/GenBank/DDBJ whole genome shotgun (WGS) entry which is preliminary data.</text>
</comment>
<dbReference type="Gene3D" id="2.60.120.620">
    <property type="entry name" value="q2cbj1_9rhob like domain"/>
    <property type="match status" value="2"/>
</dbReference>
<sequence length="398" mass="45091">MSKADATETTFVFTADMQEKVTPAVQGTRGNREGGAEKRRRFPNEHGNGDWAKTERNEIPGEIASTWRCSKQRDDFFDRPLFEKDGLLVIDNFFSAETADVLKKEAQDLLRNFDIAGHPMTCFVASEDENAKLNYMDDYFLSSGDKADAMGCQQIRFFFEEDAFDAQGNLTRPKELAVNKIGHASVRIPPPRLSPSPVYSEALHVHNPKFREFSTSEAVKGTARGLGFHDARILQSMVITKQPGIGGKGASSLAVDVIFALTVALILTSDINYLVDSHQDSTFLYTDPVSAVGFWFALEVQEALIRCRQRRTIRFTFRPKSAKSVREHGAYSWQRAPQELEEHQRQKPVRVHLPRESARHQPYSVTHVIRRLSVLYNLPLVKPLQIIEGEAKYDDKNW</sequence>
<dbReference type="SUPFAM" id="SSF51197">
    <property type="entry name" value="Clavaminate synthase-like"/>
    <property type="match status" value="1"/>
</dbReference>
<dbReference type="PANTHER" id="PTHR20883">
    <property type="entry name" value="PHYTANOYL-COA DIOXYGENASE DOMAIN CONTAINING 1"/>
    <property type="match status" value="1"/>
</dbReference>
<keyword evidence="4" id="KW-1185">Reference proteome</keyword>
<organism evidence="3 4">
    <name type="scientific">Olpidium bornovanus</name>
    <dbReference type="NCBI Taxonomy" id="278681"/>
    <lineage>
        <taxon>Eukaryota</taxon>
        <taxon>Fungi</taxon>
        <taxon>Fungi incertae sedis</taxon>
        <taxon>Olpidiomycota</taxon>
        <taxon>Olpidiomycotina</taxon>
        <taxon>Olpidiomycetes</taxon>
        <taxon>Olpidiales</taxon>
        <taxon>Olpidiaceae</taxon>
        <taxon>Olpidium</taxon>
    </lineage>
</organism>
<gene>
    <name evidence="3" type="ORF">BJ554DRAFT_2727</name>
</gene>
<accession>A0A8H7ZQ18</accession>
<keyword evidence="1" id="KW-0408">Iron</keyword>
<evidence type="ECO:0000256" key="2">
    <source>
        <dbReference type="SAM" id="MobiDB-lite"/>
    </source>
</evidence>
<dbReference type="AlphaFoldDB" id="A0A8H7ZQ18"/>
<feature type="region of interest" description="Disordered" evidence="2">
    <location>
        <begin position="18"/>
        <end position="55"/>
    </location>
</feature>
<proteinExistence type="predicted"/>
<dbReference type="EMBL" id="JAEFCI010010299">
    <property type="protein sequence ID" value="KAG5457302.1"/>
    <property type="molecule type" value="Genomic_DNA"/>
</dbReference>
<evidence type="ECO:0000256" key="1">
    <source>
        <dbReference type="ARBA" id="ARBA00023004"/>
    </source>
</evidence>
<feature type="compositionally biased region" description="Basic and acidic residues" evidence="2">
    <location>
        <begin position="30"/>
        <end position="55"/>
    </location>
</feature>
<dbReference type="PANTHER" id="PTHR20883:SF15">
    <property type="entry name" value="PHYTANOYL-COA DIOXYGENASE DOMAIN-CONTAINING PROTEIN 1"/>
    <property type="match status" value="1"/>
</dbReference>
<dbReference type="OrthoDB" id="445007at2759"/>
<name>A0A8H7ZQ18_9FUNG</name>
<reference evidence="3 4" key="1">
    <citation type="journal article" name="Sci. Rep.">
        <title>Genome-scale phylogenetic analyses confirm Olpidium as the closest living zoosporic fungus to the non-flagellated, terrestrial fungi.</title>
        <authorList>
            <person name="Chang Y."/>
            <person name="Rochon D."/>
            <person name="Sekimoto S."/>
            <person name="Wang Y."/>
            <person name="Chovatia M."/>
            <person name="Sandor L."/>
            <person name="Salamov A."/>
            <person name="Grigoriev I.V."/>
            <person name="Stajich J.E."/>
            <person name="Spatafora J.W."/>
        </authorList>
    </citation>
    <scope>NUCLEOTIDE SEQUENCE [LARGE SCALE GENOMIC DNA]</scope>
    <source>
        <strain evidence="3">S191</strain>
    </source>
</reference>